<accession>A0ABY6BFW6</accession>
<dbReference type="InterPro" id="IPR035948">
    <property type="entry name" value="YwqG-like_sf"/>
</dbReference>
<keyword evidence="1" id="KW-0472">Membrane</keyword>
<feature type="transmembrane region" description="Helical" evidence="1">
    <location>
        <begin position="28"/>
        <end position="47"/>
    </location>
</feature>
<evidence type="ECO:0000313" key="3">
    <source>
        <dbReference type="Proteomes" id="UP001064632"/>
    </source>
</evidence>
<keyword evidence="1" id="KW-0812">Transmembrane</keyword>
<feature type="transmembrane region" description="Helical" evidence="1">
    <location>
        <begin position="88"/>
        <end position="111"/>
    </location>
</feature>
<dbReference type="Proteomes" id="UP001064632">
    <property type="component" value="Chromosome"/>
</dbReference>
<evidence type="ECO:0000313" key="2">
    <source>
        <dbReference type="EMBL" id="UXI67985.1"/>
    </source>
</evidence>
<keyword evidence="1" id="KW-1133">Transmembrane helix</keyword>
<keyword evidence="3" id="KW-1185">Reference proteome</keyword>
<evidence type="ECO:0000256" key="1">
    <source>
        <dbReference type="SAM" id="Phobius"/>
    </source>
</evidence>
<protein>
    <submittedName>
        <fullName evidence="2">Uncharacterized protein</fullName>
    </submittedName>
</protein>
<feature type="transmembrane region" description="Helical" evidence="1">
    <location>
        <begin position="54"/>
        <end position="76"/>
    </location>
</feature>
<organism evidence="2 3">
    <name type="scientific">Tahibacter amnicola</name>
    <dbReference type="NCBI Taxonomy" id="2976241"/>
    <lineage>
        <taxon>Bacteria</taxon>
        <taxon>Pseudomonadati</taxon>
        <taxon>Pseudomonadota</taxon>
        <taxon>Gammaproteobacteria</taxon>
        <taxon>Lysobacterales</taxon>
        <taxon>Rhodanobacteraceae</taxon>
        <taxon>Tahibacter</taxon>
    </lineage>
</organism>
<dbReference type="Gene3D" id="2.30.320.10">
    <property type="entry name" value="YwqG-like"/>
    <property type="match status" value="1"/>
</dbReference>
<reference evidence="2" key="1">
    <citation type="submission" date="2022-09" db="EMBL/GenBank/DDBJ databases">
        <title>Tahibacter sp. nov., isolated from a fresh water.</title>
        <authorList>
            <person name="Baek J.H."/>
            <person name="Lee J.K."/>
            <person name="Kim J.M."/>
            <person name="Jeon C.O."/>
        </authorList>
    </citation>
    <scope>NUCLEOTIDE SEQUENCE</scope>
    <source>
        <strain evidence="2">W38</strain>
    </source>
</reference>
<dbReference type="RefSeq" id="WP_261694953.1">
    <property type="nucleotide sequence ID" value="NZ_CP104694.1"/>
</dbReference>
<proteinExistence type="predicted"/>
<sequence>MSPVTFWMALIGAASLSGLVLSYRPSTLAGWLVAALPLIATSALAWIRWVKRPALWLGRLAAGVCMGLVAILVSRWLADPATASFRTIWPVVFVWAVGCGLQAFTITGWTGTAGEPAGKFPVLLWRLAVIAWTLACGWLLARSLSPTLAVDSLIAAAQVLGIILVPIAAIVLLVYVIGIPGRRRARRARADFERMAPSARREIFDFVQREALTGPYQQYHVAVDTPSADSAVRCGGLPRVSRAAAWPVDAHAVPATFLLQLPLGDPLPEPWCGRRISVYMTADELVVLSEADPGHEGINAEPPAGARLLPAQATRSLVLPQLSAMTEDGPADLLEWRPALYEQLAPYGRDPDELLTKILMDDAAAVHFHTAAALRVGGLPWYVQGEHDARCTHCGGAMRFLFQFDDFSDDLLLGDAGVAYVYGCDAHPQHCRAFVDEH</sequence>
<dbReference type="EMBL" id="CP104694">
    <property type="protein sequence ID" value="UXI67985.1"/>
    <property type="molecule type" value="Genomic_DNA"/>
</dbReference>
<feature type="transmembrane region" description="Helical" evidence="1">
    <location>
        <begin position="123"/>
        <end position="141"/>
    </location>
</feature>
<gene>
    <name evidence="2" type="ORF">N4264_25200</name>
</gene>
<feature type="transmembrane region" description="Helical" evidence="1">
    <location>
        <begin position="153"/>
        <end position="177"/>
    </location>
</feature>
<name>A0ABY6BFW6_9GAMM</name>
<dbReference type="SUPFAM" id="SSF103032">
    <property type="entry name" value="Hypothetical protein YwqG"/>
    <property type="match status" value="1"/>
</dbReference>